<dbReference type="PANTHER" id="PTHR46656:SF3">
    <property type="entry name" value="PUTATIVE-RELATED"/>
    <property type="match status" value="1"/>
</dbReference>
<dbReference type="Gene3D" id="3.40.50.2000">
    <property type="entry name" value="Glycogen Phosphorylase B"/>
    <property type="match status" value="1"/>
</dbReference>
<evidence type="ECO:0000313" key="2">
    <source>
        <dbReference type="Proteomes" id="UP001519344"/>
    </source>
</evidence>
<dbReference type="Pfam" id="PF13692">
    <property type="entry name" value="Glyco_trans_1_4"/>
    <property type="match status" value="1"/>
</dbReference>
<dbReference type="Proteomes" id="UP001519344">
    <property type="component" value="Unassembled WGS sequence"/>
</dbReference>
<dbReference type="CDD" id="cd03801">
    <property type="entry name" value="GT4_PimA-like"/>
    <property type="match status" value="1"/>
</dbReference>
<dbReference type="SUPFAM" id="SSF53756">
    <property type="entry name" value="UDP-Glycosyltransferase/glycogen phosphorylase"/>
    <property type="match status" value="1"/>
</dbReference>
<proteinExistence type="predicted"/>
<organism evidence="1 2">
    <name type="scientific">Paenibacillus aceris</name>
    <dbReference type="NCBI Taxonomy" id="869555"/>
    <lineage>
        <taxon>Bacteria</taxon>
        <taxon>Bacillati</taxon>
        <taxon>Bacillota</taxon>
        <taxon>Bacilli</taxon>
        <taxon>Bacillales</taxon>
        <taxon>Paenibacillaceae</taxon>
        <taxon>Paenibacillus</taxon>
    </lineage>
</organism>
<comment type="caution">
    <text evidence="1">The sequence shown here is derived from an EMBL/GenBank/DDBJ whole genome shotgun (WGS) entry which is preliminary data.</text>
</comment>
<evidence type="ECO:0000313" key="1">
    <source>
        <dbReference type="EMBL" id="MBP1966973.1"/>
    </source>
</evidence>
<accession>A0ABS4I7V7</accession>
<dbReference type="RefSeq" id="WP_167068077.1">
    <property type="nucleotide sequence ID" value="NZ_JAAOZR010000094.1"/>
</dbReference>
<keyword evidence="2" id="KW-1185">Reference proteome</keyword>
<dbReference type="PANTHER" id="PTHR46656">
    <property type="entry name" value="PUTATIVE-RELATED"/>
    <property type="match status" value="1"/>
</dbReference>
<reference evidence="1 2" key="1">
    <citation type="submission" date="2021-03" db="EMBL/GenBank/DDBJ databases">
        <title>Genomic Encyclopedia of Type Strains, Phase IV (KMG-IV): sequencing the most valuable type-strain genomes for metagenomic binning, comparative biology and taxonomic classification.</title>
        <authorList>
            <person name="Goeker M."/>
        </authorList>
    </citation>
    <scope>NUCLEOTIDE SEQUENCE [LARGE SCALE GENOMIC DNA]</scope>
    <source>
        <strain evidence="1 2">DSM 24950</strain>
    </source>
</reference>
<sequence length="371" mass="43275">MNILFKGYFYTGSGYAEGNRALLRILHGCGYRVRIEPRDNEADKKLALTSEEKQYLSSFEHTELTSNDIFLFRGSGSALHTRPDFRINIAHTTFETDRIPASWVSTLNQFDEVWVQCHFNMKTFEFSGVKAPLRFIPYFFNDPAYLPQGDKFPLPLSQTFKFLSVFDLIERKGYDVLLRAYLNEFSRSDDVALVIKVRDRDGVEKLERMIEAHPKSKMERPPVYIMDQMLLTPELLSLYRACSAFVLPTRGEGWGRPFFEAMLMEMPTIGTRWSGQLEYMNEENSYLIRVKKLIPVRLKDHPDPSKYEGHYWAEPSTKDVQRKMRFVYEHQDEAKACGRRARQDLLKTYSLRKVAKHVAKEINKFAVGRSV</sequence>
<gene>
    <name evidence="1" type="ORF">J2Z65_006234</name>
</gene>
<name>A0ABS4I7V7_9BACL</name>
<dbReference type="EMBL" id="JAGGKV010000027">
    <property type="protein sequence ID" value="MBP1966973.1"/>
    <property type="molecule type" value="Genomic_DNA"/>
</dbReference>
<protein>
    <submittedName>
        <fullName evidence="1">Glycosyltransferase involved in cell wall biosynthesis</fullName>
    </submittedName>
</protein>